<dbReference type="NCBIfam" id="NF008165">
    <property type="entry name" value="PRK10917.1-3"/>
    <property type="match status" value="1"/>
</dbReference>
<comment type="similarity">
    <text evidence="1 15">Belongs to the helicase family. RecG subfamily.</text>
</comment>
<dbReference type="Gene3D" id="2.40.50.140">
    <property type="entry name" value="Nucleic acid-binding proteins"/>
    <property type="match status" value="1"/>
</dbReference>
<evidence type="ECO:0000256" key="12">
    <source>
        <dbReference type="ARBA" id="ARBA00034617"/>
    </source>
</evidence>
<keyword evidence="11" id="KW-0413">Isomerase</keyword>
<name>A0A1E8F204_9CLOT</name>
<organism evidence="18 19">
    <name type="scientific">Clostridium acetireducens DSM 10703</name>
    <dbReference type="NCBI Taxonomy" id="1121290"/>
    <lineage>
        <taxon>Bacteria</taxon>
        <taxon>Bacillati</taxon>
        <taxon>Bacillota</taxon>
        <taxon>Clostridia</taxon>
        <taxon>Eubacteriales</taxon>
        <taxon>Clostridiaceae</taxon>
        <taxon>Clostridium</taxon>
    </lineage>
</organism>
<dbReference type="Proteomes" id="UP000175744">
    <property type="component" value="Unassembled WGS sequence"/>
</dbReference>
<dbReference type="EC" id="5.6.2.4" evidence="13 15"/>
<keyword evidence="4 15" id="KW-0227">DNA damage</keyword>
<evidence type="ECO:0000259" key="16">
    <source>
        <dbReference type="PROSITE" id="PS51192"/>
    </source>
</evidence>
<keyword evidence="8" id="KW-0238">DNA-binding</keyword>
<dbReference type="GO" id="GO:0006281">
    <property type="term" value="P:DNA repair"/>
    <property type="evidence" value="ECO:0007669"/>
    <property type="project" value="UniProtKB-UniRule"/>
</dbReference>
<evidence type="ECO:0000256" key="4">
    <source>
        <dbReference type="ARBA" id="ARBA00022763"/>
    </source>
</evidence>
<dbReference type="InterPro" id="IPR001650">
    <property type="entry name" value="Helicase_C-like"/>
</dbReference>
<proteinExistence type="inferred from homology"/>
<dbReference type="SMART" id="SM00490">
    <property type="entry name" value="HELICc"/>
    <property type="match status" value="1"/>
</dbReference>
<dbReference type="AlphaFoldDB" id="A0A1E8F204"/>
<evidence type="ECO:0000313" key="18">
    <source>
        <dbReference type="EMBL" id="OFI07682.1"/>
    </source>
</evidence>
<dbReference type="GO" id="GO:0003677">
    <property type="term" value="F:DNA binding"/>
    <property type="evidence" value="ECO:0007669"/>
    <property type="project" value="UniProtKB-KW"/>
</dbReference>
<keyword evidence="9 15" id="KW-0233">DNA recombination</keyword>
<evidence type="ECO:0000259" key="17">
    <source>
        <dbReference type="PROSITE" id="PS51194"/>
    </source>
</evidence>
<dbReference type="Pfam" id="PF00271">
    <property type="entry name" value="Helicase_C"/>
    <property type="match status" value="1"/>
</dbReference>
<evidence type="ECO:0000313" key="19">
    <source>
        <dbReference type="Proteomes" id="UP000175744"/>
    </source>
</evidence>
<evidence type="ECO:0000256" key="13">
    <source>
        <dbReference type="ARBA" id="ARBA00034808"/>
    </source>
</evidence>
<evidence type="ECO:0000256" key="14">
    <source>
        <dbReference type="ARBA" id="ARBA00048988"/>
    </source>
</evidence>
<dbReference type="Pfam" id="PF17191">
    <property type="entry name" value="RecG_wedge"/>
    <property type="match status" value="1"/>
</dbReference>
<keyword evidence="7 15" id="KW-0067">ATP-binding</keyword>
<dbReference type="PANTHER" id="PTHR47964:SF1">
    <property type="entry name" value="ATP-DEPENDENT DNA HELICASE HOMOLOG RECG, CHLOROPLASTIC"/>
    <property type="match status" value="1"/>
</dbReference>
<dbReference type="Pfam" id="PF00270">
    <property type="entry name" value="DEAD"/>
    <property type="match status" value="1"/>
</dbReference>
<dbReference type="PATRIC" id="fig|1121290.3.peg.30"/>
<feature type="domain" description="Helicase ATP-binding" evidence="16">
    <location>
        <begin position="271"/>
        <end position="432"/>
    </location>
</feature>
<evidence type="ECO:0000256" key="10">
    <source>
        <dbReference type="ARBA" id="ARBA00023204"/>
    </source>
</evidence>
<sequence length="680" mass="78162">MDIYSDVSSIKGVGPKKKELLEKCCIFNILDLLLYFPRDYENIYLCKDLRSGSNNKVIIKCKVLEIKRDYRTRSGKILSTIIFSNGENIIKGKWFNQPYIKKSFKINNNYTVIGKIQEYRGEINLLNAKVINNAYKVQDNSTKIVPKYPLKAGLKNNTIVKLIQEILSKVHIEENLPKGLIDKYKLCSLDKAIRNIHNPLNMKELREARKRLKFQELFTYSLKVLMLKYYLRKNIKGISFQISSELKILKNKLPFLLTKSQSKVIREILIDEKKPFPMNRLVQGDVGSGKTIVAIITMFNVVKNGYQTVLMAPTEILAIQHFNEINNILKDFHIKVELLSGSTTDKNKKIIKQNLREGKIDIIVGTHALIEDDVEFKNLGMVVTDEQHRFGVLQRNKLFNKGNNADVLVMTATPIPRTLALYLYGDLDVSIIDELPPGRQSIETSYVKSSEKDKVYRFALKQINLGRQIYIVCPLVEDKEDTNLVSVENLYNSLKEKYFSEISMAILHGKMNGKEKKEVMDKFKNNEIKVLVSTTVIEVGVNVPNASLMIIENAERFGLAQLHQLRGRVGRGKYKSYCILIANINTGIIKRRLDIMKNSSDGFYISEEDFKIRGSGEIFGYKQHGDKEFILSNIIEDIDLFKLASFEAKKLIHSKKEDDIILREKILKNVEETSKFICFN</sequence>
<dbReference type="SUPFAM" id="SSF52540">
    <property type="entry name" value="P-loop containing nucleoside triphosphate hydrolases"/>
    <property type="match status" value="2"/>
</dbReference>
<dbReference type="NCBIfam" id="TIGR00643">
    <property type="entry name" value="recG"/>
    <property type="match status" value="1"/>
</dbReference>
<dbReference type="PROSITE" id="PS51194">
    <property type="entry name" value="HELICASE_CTER"/>
    <property type="match status" value="1"/>
</dbReference>
<dbReference type="GO" id="GO:0005524">
    <property type="term" value="F:ATP binding"/>
    <property type="evidence" value="ECO:0007669"/>
    <property type="project" value="UniProtKB-KW"/>
</dbReference>
<dbReference type="OrthoDB" id="9804325at2"/>
<comment type="catalytic activity">
    <reaction evidence="12 15">
        <text>Couples ATP hydrolysis with the unwinding of duplex DNA by translocating in the 3'-5' direction.</text>
        <dbReference type="EC" id="5.6.2.4"/>
    </reaction>
</comment>
<dbReference type="GO" id="GO:0016887">
    <property type="term" value="F:ATP hydrolysis activity"/>
    <property type="evidence" value="ECO:0007669"/>
    <property type="project" value="RHEA"/>
</dbReference>
<evidence type="ECO:0000256" key="11">
    <source>
        <dbReference type="ARBA" id="ARBA00023235"/>
    </source>
</evidence>
<evidence type="ECO:0000256" key="6">
    <source>
        <dbReference type="ARBA" id="ARBA00022806"/>
    </source>
</evidence>
<dbReference type="GO" id="GO:0043138">
    <property type="term" value="F:3'-5' DNA helicase activity"/>
    <property type="evidence" value="ECO:0007669"/>
    <property type="project" value="UniProtKB-EC"/>
</dbReference>
<dbReference type="InterPro" id="IPR027417">
    <property type="entry name" value="P-loop_NTPase"/>
</dbReference>
<keyword evidence="5 15" id="KW-0378">Hydrolase</keyword>
<dbReference type="InterPro" id="IPR033454">
    <property type="entry name" value="RecG_wedge"/>
</dbReference>
<gene>
    <name evidence="18" type="primary">recG</name>
    <name evidence="18" type="ORF">CLOACE_00300</name>
</gene>
<dbReference type="STRING" id="1121290.CLAOCE_00300"/>
<comment type="function">
    <text evidence="15">Plays a critical role in recombination and DNA repair. Helps process Holliday junction intermediates to mature products by catalyzing branch migration. Has replication fork regression activity, unwinds stalled or blocked replication forks to make a HJ that can be resolved. Has a DNA unwinding activity characteristic of a DNA helicase with 3'-5' polarity.</text>
</comment>
<dbReference type="SMART" id="SM00487">
    <property type="entry name" value="DEXDc"/>
    <property type="match status" value="1"/>
</dbReference>
<keyword evidence="6 15" id="KW-0347">Helicase</keyword>
<feature type="domain" description="Helicase C-terminal" evidence="17">
    <location>
        <begin position="441"/>
        <end position="611"/>
    </location>
</feature>
<dbReference type="CDD" id="cd17992">
    <property type="entry name" value="DEXHc_RecG"/>
    <property type="match status" value="1"/>
</dbReference>
<evidence type="ECO:0000256" key="3">
    <source>
        <dbReference type="ARBA" id="ARBA00022741"/>
    </source>
</evidence>
<dbReference type="PROSITE" id="PS51192">
    <property type="entry name" value="HELICASE_ATP_BIND_1"/>
    <property type="match status" value="1"/>
</dbReference>
<keyword evidence="10 15" id="KW-0234">DNA repair</keyword>
<dbReference type="EMBL" id="LZFO01000001">
    <property type="protein sequence ID" value="OFI07682.1"/>
    <property type="molecule type" value="Genomic_DNA"/>
</dbReference>
<dbReference type="InterPro" id="IPR004609">
    <property type="entry name" value="ATP-dep_DNA_helicase_RecG"/>
</dbReference>
<dbReference type="NCBIfam" id="NF008168">
    <property type="entry name" value="PRK10917.2-2"/>
    <property type="match status" value="1"/>
</dbReference>
<dbReference type="InterPro" id="IPR011545">
    <property type="entry name" value="DEAD/DEAH_box_helicase_dom"/>
</dbReference>
<dbReference type="Gene3D" id="3.40.50.300">
    <property type="entry name" value="P-loop containing nucleotide triphosphate hydrolases"/>
    <property type="match status" value="2"/>
</dbReference>
<keyword evidence="19" id="KW-1185">Reference proteome</keyword>
<dbReference type="InterPro" id="IPR012340">
    <property type="entry name" value="NA-bd_OB-fold"/>
</dbReference>
<dbReference type="RefSeq" id="WP_070109018.1">
    <property type="nucleotide sequence ID" value="NZ_LZFO01000001.1"/>
</dbReference>
<evidence type="ECO:0000256" key="8">
    <source>
        <dbReference type="ARBA" id="ARBA00023125"/>
    </source>
</evidence>
<evidence type="ECO:0000256" key="2">
    <source>
        <dbReference type="ARBA" id="ARBA00017846"/>
    </source>
</evidence>
<evidence type="ECO:0000256" key="7">
    <source>
        <dbReference type="ARBA" id="ARBA00022840"/>
    </source>
</evidence>
<comment type="caution">
    <text evidence="18">The sequence shown here is derived from an EMBL/GenBank/DDBJ whole genome shotgun (WGS) entry which is preliminary data.</text>
</comment>
<evidence type="ECO:0000256" key="9">
    <source>
        <dbReference type="ARBA" id="ARBA00023172"/>
    </source>
</evidence>
<dbReference type="InterPro" id="IPR047112">
    <property type="entry name" value="RecG/Mfd"/>
</dbReference>
<protein>
    <recommendedName>
        <fullName evidence="2 15">ATP-dependent DNA helicase RecG</fullName>
        <ecNumber evidence="13 15">5.6.2.4</ecNumber>
    </recommendedName>
</protein>
<dbReference type="SUPFAM" id="SSF50249">
    <property type="entry name" value="Nucleic acid-binding proteins"/>
    <property type="match status" value="1"/>
</dbReference>
<evidence type="ECO:0000256" key="15">
    <source>
        <dbReference type="RuleBase" id="RU363016"/>
    </source>
</evidence>
<dbReference type="PANTHER" id="PTHR47964">
    <property type="entry name" value="ATP-DEPENDENT DNA HELICASE HOMOLOG RECG, CHLOROPLASTIC"/>
    <property type="match status" value="1"/>
</dbReference>
<keyword evidence="3 15" id="KW-0547">Nucleotide-binding</keyword>
<dbReference type="GO" id="GO:0006310">
    <property type="term" value="P:DNA recombination"/>
    <property type="evidence" value="ECO:0007669"/>
    <property type="project" value="UniProtKB-UniRule"/>
</dbReference>
<reference evidence="18 19" key="1">
    <citation type="submission" date="2016-06" db="EMBL/GenBank/DDBJ databases">
        <title>Genome sequence of Clostridium acetireducens DSM 10703.</title>
        <authorList>
            <person name="Poehlein A."/>
            <person name="Fluechter S."/>
            <person name="Duerre P."/>
            <person name="Daniel R."/>
        </authorList>
    </citation>
    <scope>NUCLEOTIDE SEQUENCE [LARGE SCALE GENOMIC DNA]</scope>
    <source>
        <strain evidence="18 19">DSM 10703</strain>
    </source>
</reference>
<dbReference type="InterPro" id="IPR014001">
    <property type="entry name" value="Helicase_ATP-bd"/>
</dbReference>
<comment type="catalytic activity">
    <reaction evidence="14 15">
        <text>ATP + H2O = ADP + phosphate + H(+)</text>
        <dbReference type="Rhea" id="RHEA:13065"/>
        <dbReference type="ChEBI" id="CHEBI:15377"/>
        <dbReference type="ChEBI" id="CHEBI:15378"/>
        <dbReference type="ChEBI" id="CHEBI:30616"/>
        <dbReference type="ChEBI" id="CHEBI:43474"/>
        <dbReference type="ChEBI" id="CHEBI:456216"/>
        <dbReference type="EC" id="5.6.2.4"/>
    </reaction>
</comment>
<evidence type="ECO:0000256" key="5">
    <source>
        <dbReference type="ARBA" id="ARBA00022801"/>
    </source>
</evidence>
<accession>A0A1E8F204</accession>
<evidence type="ECO:0000256" key="1">
    <source>
        <dbReference type="ARBA" id="ARBA00007504"/>
    </source>
</evidence>